<evidence type="ECO:0000259" key="4">
    <source>
        <dbReference type="Pfam" id="PF05057"/>
    </source>
</evidence>
<feature type="region of interest" description="Disordered" evidence="3">
    <location>
        <begin position="47"/>
        <end position="68"/>
    </location>
</feature>
<name>A0A2V1AXM3_9ASCO</name>
<accession>A0A2V1AXM3</accession>
<evidence type="ECO:0000256" key="1">
    <source>
        <dbReference type="ARBA" id="ARBA00007920"/>
    </source>
</evidence>
<dbReference type="PANTHER" id="PTHR12482:SF62">
    <property type="entry name" value="LIPASE ROG1-RELATED"/>
    <property type="match status" value="1"/>
</dbReference>
<organism evidence="5 6">
    <name type="scientific">Candidozyma haemuli</name>
    <dbReference type="NCBI Taxonomy" id="45357"/>
    <lineage>
        <taxon>Eukaryota</taxon>
        <taxon>Fungi</taxon>
        <taxon>Dikarya</taxon>
        <taxon>Ascomycota</taxon>
        <taxon>Saccharomycotina</taxon>
        <taxon>Pichiomycetes</taxon>
        <taxon>Metschnikowiaceae</taxon>
        <taxon>Candidozyma</taxon>
    </lineage>
</organism>
<evidence type="ECO:0000313" key="6">
    <source>
        <dbReference type="Proteomes" id="UP000244309"/>
    </source>
</evidence>
<dbReference type="SUPFAM" id="SSF53474">
    <property type="entry name" value="alpha/beta-Hydrolases"/>
    <property type="match status" value="1"/>
</dbReference>
<evidence type="ECO:0000256" key="3">
    <source>
        <dbReference type="SAM" id="MobiDB-lite"/>
    </source>
</evidence>
<proteinExistence type="inferred from homology"/>
<dbReference type="InterPro" id="IPR029058">
    <property type="entry name" value="AB_hydrolase_fold"/>
</dbReference>
<feature type="compositionally biased region" description="Polar residues" evidence="3">
    <location>
        <begin position="57"/>
        <end position="66"/>
    </location>
</feature>
<keyword evidence="6" id="KW-1185">Reference proteome</keyword>
<dbReference type="InterPro" id="IPR044294">
    <property type="entry name" value="Lipase-like"/>
</dbReference>
<evidence type="ECO:0000256" key="2">
    <source>
        <dbReference type="ARBA" id="ARBA00022963"/>
    </source>
</evidence>
<protein>
    <recommendedName>
        <fullName evidence="4">DUF676 domain-containing protein</fullName>
    </recommendedName>
</protein>
<dbReference type="InterPro" id="IPR016445">
    <property type="entry name" value="Rog1_fam"/>
</dbReference>
<reference evidence="5 6" key="1">
    <citation type="submission" date="2017-12" db="EMBL/GenBank/DDBJ databases">
        <title>Genome Sequence of a Multidrug-Resistant Candida haemulonii Isolate from a Patient with Chronic Leg Ulcers in Israel.</title>
        <authorList>
            <person name="Chow N.A."/>
            <person name="Gade L."/>
            <person name="Batra D."/>
            <person name="Rowe L.A."/>
            <person name="Ben-Ami R."/>
            <person name="Loparev V.N."/>
            <person name="Litvintseva A.P."/>
        </authorList>
    </citation>
    <scope>NUCLEOTIDE SEQUENCE [LARGE SCALE GENOMIC DNA]</scope>
    <source>
        <strain evidence="5 6">B11899</strain>
    </source>
</reference>
<keyword evidence="2" id="KW-0442">Lipid degradation</keyword>
<dbReference type="Gene3D" id="3.40.50.1820">
    <property type="entry name" value="alpha/beta hydrolase"/>
    <property type="match status" value="1"/>
</dbReference>
<dbReference type="Proteomes" id="UP000244309">
    <property type="component" value="Unassembled WGS sequence"/>
</dbReference>
<feature type="compositionally biased region" description="Polar residues" evidence="3">
    <location>
        <begin position="334"/>
        <end position="343"/>
    </location>
</feature>
<keyword evidence="2" id="KW-0443">Lipid metabolism</keyword>
<comment type="similarity">
    <text evidence="1">Belongs to the putative lipase ROG1 family.</text>
</comment>
<dbReference type="VEuPathDB" id="FungiDB:CXQ85_005144"/>
<sequence length="569" mass="63937">MECDIVSQIVLSRKASILYDLMIGDDMLNMRKLNRSMITSLAKGDFATTHDEKESEGNSQVENLGSSRKPGLHVKVKSVDDLWTLDPNDPNLPIHLIVVTHGIFSNLTADMLYLKEQLASLDDNLVVTGYRGNAGRTEKGIHKLGVGVSFFVTDVIDQLEKKGLKIAKISFVAHSLGGPVQLYALKHVLSVKGQDYFSKKGISLQHFVCIASPMLGVLSEMSLWISWFLDLGTLGKTGRDLTLSKKLPSFRNENSNSKKNNFKPILETLPDEPIQSLLRSFKSRTVYANAYNDGIVPLRTSSLLYLDWGAMGDVSDLRDHPEHLRDHSLRESTSHVSTETNASGHDVSAVPYERKGVVLNNKAFKDYSESRTPFGDEDLGQASDTSSASPLDMLYRKRISKKAKWYSRISAKGTDSSLTDDTDGYSRCEDDESVEYNIPPKASAVESALNTLICPVPSRRFITSPQERTPVIFHDRFYHFSNIPRGSSSNVGTFKRLFRSKEWKLEKQVRIARKYHSDGLNWRKVLVYLPPDAHNNIVVRRRFANGYGWGVVDHIRDQIFEEPKLAPKI</sequence>
<dbReference type="InterPro" id="IPR007751">
    <property type="entry name" value="DUF676_lipase-like"/>
</dbReference>
<evidence type="ECO:0000313" key="5">
    <source>
        <dbReference type="EMBL" id="PVH22572.1"/>
    </source>
</evidence>
<dbReference type="Pfam" id="PF05057">
    <property type="entry name" value="DUF676"/>
    <property type="match status" value="1"/>
</dbReference>
<dbReference type="GO" id="GO:0016042">
    <property type="term" value="P:lipid catabolic process"/>
    <property type="evidence" value="ECO:0007669"/>
    <property type="project" value="UniProtKB-KW"/>
</dbReference>
<dbReference type="EMBL" id="PKFO01000008">
    <property type="protein sequence ID" value="PVH22572.1"/>
    <property type="molecule type" value="Genomic_DNA"/>
</dbReference>
<dbReference type="PANTHER" id="PTHR12482">
    <property type="entry name" value="LIPASE ROG1-RELATED-RELATED"/>
    <property type="match status" value="1"/>
</dbReference>
<dbReference type="GO" id="GO:0047372">
    <property type="term" value="F:monoacylglycerol lipase activity"/>
    <property type="evidence" value="ECO:0007669"/>
    <property type="project" value="TreeGrafter"/>
</dbReference>
<dbReference type="PIRSF" id="PIRSF005412">
    <property type="entry name" value="UCP005412_abhydr"/>
    <property type="match status" value="1"/>
</dbReference>
<dbReference type="STRING" id="45357.A0A2V1AXM3"/>
<dbReference type="GeneID" id="37010474"/>
<feature type="region of interest" description="Disordered" evidence="3">
    <location>
        <begin position="328"/>
        <end position="347"/>
    </location>
</feature>
<dbReference type="RefSeq" id="XP_025343512.1">
    <property type="nucleotide sequence ID" value="XM_025488745.1"/>
</dbReference>
<feature type="domain" description="DUF676" evidence="4">
    <location>
        <begin position="93"/>
        <end position="300"/>
    </location>
</feature>
<dbReference type="AlphaFoldDB" id="A0A2V1AXM3"/>
<gene>
    <name evidence="5" type="ORF">CXQ85_005144</name>
</gene>
<comment type="caution">
    <text evidence="5">The sequence shown here is derived from an EMBL/GenBank/DDBJ whole genome shotgun (WGS) entry which is preliminary data.</text>
</comment>
<dbReference type="OrthoDB" id="5368485at2759"/>